<keyword evidence="3" id="KW-1185">Reference proteome</keyword>
<dbReference type="Proteomes" id="UP001195483">
    <property type="component" value="Unassembled WGS sequence"/>
</dbReference>
<name>A0AAE0RW64_9BIVA</name>
<protein>
    <submittedName>
        <fullName evidence="2">Uncharacterized protein</fullName>
    </submittedName>
</protein>
<organism evidence="2 3">
    <name type="scientific">Potamilus streckersoni</name>
    <dbReference type="NCBI Taxonomy" id="2493646"/>
    <lineage>
        <taxon>Eukaryota</taxon>
        <taxon>Metazoa</taxon>
        <taxon>Spiralia</taxon>
        <taxon>Lophotrochozoa</taxon>
        <taxon>Mollusca</taxon>
        <taxon>Bivalvia</taxon>
        <taxon>Autobranchia</taxon>
        <taxon>Heteroconchia</taxon>
        <taxon>Palaeoheterodonta</taxon>
        <taxon>Unionida</taxon>
        <taxon>Unionoidea</taxon>
        <taxon>Unionidae</taxon>
        <taxon>Ambleminae</taxon>
        <taxon>Lampsilini</taxon>
        <taxon>Potamilus</taxon>
    </lineage>
</organism>
<dbReference type="AlphaFoldDB" id="A0AAE0RW64"/>
<accession>A0AAE0RW64</accession>
<comment type="caution">
    <text evidence="2">The sequence shown here is derived from an EMBL/GenBank/DDBJ whole genome shotgun (WGS) entry which is preliminary data.</text>
</comment>
<gene>
    <name evidence="2" type="ORF">CHS0354_005724</name>
</gene>
<reference evidence="2" key="3">
    <citation type="submission" date="2023-05" db="EMBL/GenBank/DDBJ databases">
        <authorList>
            <person name="Smith C.H."/>
        </authorList>
    </citation>
    <scope>NUCLEOTIDE SEQUENCE</scope>
    <source>
        <strain evidence="2">CHS0354</strain>
        <tissue evidence="2">Mantle</tissue>
    </source>
</reference>
<proteinExistence type="predicted"/>
<evidence type="ECO:0000313" key="2">
    <source>
        <dbReference type="EMBL" id="KAK3580719.1"/>
    </source>
</evidence>
<reference evidence="2" key="1">
    <citation type="journal article" date="2021" name="Genome Biol. Evol.">
        <title>A High-Quality Reference Genome for a Parasitic Bivalve with Doubly Uniparental Inheritance (Bivalvia: Unionida).</title>
        <authorList>
            <person name="Smith C.H."/>
        </authorList>
    </citation>
    <scope>NUCLEOTIDE SEQUENCE</scope>
    <source>
        <strain evidence="2">CHS0354</strain>
    </source>
</reference>
<evidence type="ECO:0000256" key="1">
    <source>
        <dbReference type="SAM" id="MobiDB-lite"/>
    </source>
</evidence>
<dbReference type="EMBL" id="JAEAOA010000401">
    <property type="protein sequence ID" value="KAK3580719.1"/>
    <property type="molecule type" value="Genomic_DNA"/>
</dbReference>
<feature type="region of interest" description="Disordered" evidence="1">
    <location>
        <begin position="120"/>
        <end position="141"/>
    </location>
</feature>
<evidence type="ECO:0000313" key="3">
    <source>
        <dbReference type="Proteomes" id="UP001195483"/>
    </source>
</evidence>
<reference evidence="2" key="2">
    <citation type="journal article" date="2021" name="Genome Biol. Evol.">
        <title>Developing a high-quality reference genome for a parasitic bivalve with doubly uniparental inheritance (Bivalvia: Unionida).</title>
        <authorList>
            <person name="Smith C.H."/>
        </authorList>
    </citation>
    <scope>NUCLEOTIDE SEQUENCE</scope>
    <source>
        <strain evidence="2">CHS0354</strain>
        <tissue evidence="2">Mantle</tissue>
    </source>
</reference>
<sequence length="203" mass="22992">MKKTINNTITNIETKEFRTSTRVAVYHTLHFADLTPLSDIQAPEFVKEVHMKRIGTIAFNKLRAGNKNKQNLPAIVGMYERFVATPAGIVKRTKTGRIKKVVEKFRDVVSVGADVKFPEKPPIQPHAKPLNVKNISDDDPPIVSVTTEERVGLLEAAVMEVEEMEQHDLELYTMDQSCIEDVADHYSSSAPTFKKRHNLPRNR</sequence>